<feature type="transmembrane region" description="Helical" evidence="1">
    <location>
        <begin position="59"/>
        <end position="78"/>
    </location>
</feature>
<proteinExistence type="predicted"/>
<name>A0A0W0XRW0_9GAMM</name>
<dbReference type="Proteomes" id="UP000054608">
    <property type="component" value="Unassembled WGS sequence"/>
</dbReference>
<keyword evidence="1" id="KW-0472">Membrane</keyword>
<evidence type="ECO:0000256" key="1">
    <source>
        <dbReference type="SAM" id="Phobius"/>
    </source>
</evidence>
<feature type="transmembrane region" description="Helical" evidence="1">
    <location>
        <begin position="6"/>
        <end position="25"/>
    </location>
</feature>
<accession>A0A0W0XRW0</accession>
<gene>
    <name evidence="2" type="ORF">Lrub_2163</name>
</gene>
<dbReference type="STRING" id="458.Lrub_2163"/>
<protein>
    <recommendedName>
        <fullName evidence="4">Transmembrane protein</fullName>
    </recommendedName>
</protein>
<feature type="transmembrane region" description="Helical" evidence="1">
    <location>
        <begin position="32"/>
        <end position="53"/>
    </location>
</feature>
<sequence length="114" mass="12134">MLIFAIVVFVLAALLGLYLASFILTNKNTPKGVALIHGGFALTGILLLSGYSLMYDTPVWALVFFLLAAMGGAFMFYLDLTGKKIAKVLPLGHGLIAAVGLVLLVLYVYQGHSS</sequence>
<keyword evidence="3" id="KW-1185">Reference proteome</keyword>
<dbReference type="RefSeq" id="WP_058532134.1">
    <property type="nucleotide sequence ID" value="NZ_CAAAIN010000002.1"/>
</dbReference>
<dbReference type="AlphaFoldDB" id="A0A0W0XRW0"/>
<evidence type="ECO:0000313" key="2">
    <source>
        <dbReference type="EMBL" id="KTD47241.1"/>
    </source>
</evidence>
<keyword evidence="1" id="KW-1133">Transmembrane helix</keyword>
<keyword evidence="1" id="KW-0812">Transmembrane</keyword>
<dbReference type="OrthoDB" id="5574397at2"/>
<dbReference type="EMBL" id="LNYT01000020">
    <property type="protein sequence ID" value="KTD47241.1"/>
    <property type="molecule type" value="Genomic_DNA"/>
</dbReference>
<reference evidence="2 3" key="1">
    <citation type="submission" date="2015-11" db="EMBL/GenBank/DDBJ databases">
        <title>Genomic analysis of 38 Legionella species identifies large and diverse effector repertoires.</title>
        <authorList>
            <person name="Burstein D."/>
            <person name="Amaro F."/>
            <person name="Zusman T."/>
            <person name="Lifshitz Z."/>
            <person name="Cohen O."/>
            <person name="Gilbert J.A."/>
            <person name="Pupko T."/>
            <person name="Shuman H.A."/>
            <person name="Segal G."/>
        </authorList>
    </citation>
    <scope>NUCLEOTIDE SEQUENCE [LARGE SCALE GENOMIC DNA]</scope>
    <source>
        <strain evidence="2 3">WA-270A-C2</strain>
    </source>
</reference>
<evidence type="ECO:0000313" key="3">
    <source>
        <dbReference type="Proteomes" id="UP000054608"/>
    </source>
</evidence>
<feature type="transmembrane region" description="Helical" evidence="1">
    <location>
        <begin position="90"/>
        <end position="109"/>
    </location>
</feature>
<comment type="caution">
    <text evidence="2">The sequence shown here is derived from an EMBL/GenBank/DDBJ whole genome shotgun (WGS) entry which is preliminary data.</text>
</comment>
<evidence type="ECO:0008006" key="4">
    <source>
        <dbReference type="Google" id="ProtNLM"/>
    </source>
</evidence>
<organism evidence="2 3">
    <name type="scientific">Legionella rubrilucens</name>
    <dbReference type="NCBI Taxonomy" id="458"/>
    <lineage>
        <taxon>Bacteria</taxon>
        <taxon>Pseudomonadati</taxon>
        <taxon>Pseudomonadota</taxon>
        <taxon>Gammaproteobacteria</taxon>
        <taxon>Legionellales</taxon>
        <taxon>Legionellaceae</taxon>
        <taxon>Legionella</taxon>
    </lineage>
</organism>
<dbReference type="PATRIC" id="fig|458.5.peg.2254"/>